<reference evidence="10 11" key="1">
    <citation type="journal article" date="2024" name="BMC Genomics">
        <title>De novo assembly and annotation of Popillia japonica's genome with initial clues to its potential as an invasive pest.</title>
        <authorList>
            <person name="Cucini C."/>
            <person name="Boschi S."/>
            <person name="Funari R."/>
            <person name="Cardaioli E."/>
            <person name="Iannotti N."/>
            <person name="Marturano G."/>
            <person name="Paoli F."/>
            <person name="Bruttini M."/>
            <person name="Carapelli A."/>
            <person name="Frati F."/>
            <person name="Nardi F."/>
        </authorList>
    </citation>
    <scope>NUCLEOTIDE SEQUENCE [LARGE SCALE GENOMIC DNA]</scope>
    <source>
        <strain evidence="10">DMR45628</strain>
    </source>
</reference>
<keyword evidence="4" id="KW-0498">Mitosis</keyword>
<evidence type="ECO:0000256" key="1">
    <source>
        <dbReference type="ARBA" id="ARBA00010547"/>
    </source>
</evidence>
<feature type="domain" description="Anaphase-promoting complex subunit 1 middle" evidence="8">
    <location>
        <begin position="499"/>
        <end position="799"/>
    </location>
</feature>
<keyword evidence="2" id="KW-0132">Cell division</keyword>
<dbReference type="GO" id="GO:0051301">
    <property type="term" value="P:cell division"/>
    <property type="evidence" value="ECO:0007669"/>
    <property type="project" value="UniProtKB-KW"/>
</dbReference>
<keyword evidence="5" id="KW-0131">Cell cycle</keyword>
<organism evidence="10 11">
    <name type="scientific">Popillia japonica</name>
    <name type="common">Japanese beetle</name>
    <dbReference type="NCBI Taxonomy" id="7064"/>
    <lineage>
        <taxon>Eukaryota</taxon>
        <taxon>Metazoa</taxon>
        <taxon>Ecdysozoa</taxon>
        <taxon>Arthropoda</taxon>
        <taxon>Hexapoda</taxon>
        <taxon>Insecta</taxon>
        <taxon>Pterygota</taxon>
        <taxon>Neoptera</taxon>
        <taxon>Endopterygota</taxon>
        <taxon>Coleoptera</taxon>
        <taxon>Polyphaga</taxon>
        <taxon>Scarabaeiformia</taxon>
        <taxon>Scarabaeidae</taxon>
        <taxon>Rutelinae</taxon>
        <taxon>Popillia</taxon>
    </lineage>
</organism>
<name>A0AAW1KS43_POPJA</name>
<evidence type="ECO:0000313" key="11">
    <source>
        <dbReference type="Proteomes" id="UP001458880"/>
    </source>
</evidence>
<evidence type="ECO:0000313" key="10">
    <source>
        <dbReference type="EMBL" id="KAK9722529.1"/>
    </source>
</evidence>
<sequence length="1741" mass="195633">MIIDGQNLKVFTVDNEDFLTALPFNVKSVWNIKFGVLLERDISDDMNKNKTEFPHPMIYSLSHPLEEIVFTCENPSICVVFDGHTGQHSVYKIKRLPATEWVENTSKSKNRTHSMFWSSSGKKPRVSFWDNFKNSAHLSLSSPCSSKIGSVTSQLPSRTHSPMASISRCATPTVSASLLADNNPSLLKSSRLNSLRNFESNFTSIQETIYFDNSQIYSNPTLCLEHIWTDTMNITTGDMSHNSAASKIFLTDDMIGQSYLCYLLPSRTQLCMVKADIVGNDIMFGMMTSVGAKDAIDIPGLHLVAILEHSGNIMLYSGLNAVGKLHIGGVLPQHVPSPNVIHNIKQFNSPFPRRSSLLPTCGSSVPDLRFDEHLLSPVLPAVPLTRNPNPLHLSFQPDGLSNTTGDSTKIQLTNLRDPIENRITLQYSDGTFYRINLPLLATSKIVENALNALRETLPRDASMTLLTRWYSTRNAPGPIEVTAEKEWDMFTNLLFQLLGYEEDQITEISADHTTTPASSAKRLRQSCSGDDSDWIFLVKSQEYQSVSHYLNDILHLNVTNITNDNSKEKRNDIKINHNSIFFTNVKVIHFTLHLLYEELKLNVLRKNDLKLLASFLSKIAYDLDFEFYQVYYWKDFPDVCNASNYTNRHKVNPINLKSIISWPCADNKPIGIFQFLYDLLDKNGGNYAYPFIRNVNPRCRDIIQLWCTYLRYRKDVKNETYLDKLVIPLAPPGGKAEQPVKRPAPTATTASHRVVEMMTEMGLTNRELETYPPAPRKRENPPSDWPAESYTLLQRPDLAAQAQVVEKKKESSAFMKYVNQSNVQEILPTITQVEAEQEDGMEDVDSALLKLRFPEDLRVSEARRLLQSSKPVAIVVEQRPDVSDHDFIEEQEKHLYALCTRTMALPVGRGMFTLRTASPVITEPLPVPILCLSGKAPPRGTTVELTHIDTPPTMNLWPLFHNGVANGLRITPDAHNIDSTWIIFNRPKGNNEVEHAGFLMALGLNGHLRNLEILNTFDYLSKFQEMLSVGLLLGFSAAYRGTSNTVVTKMLSIHIEALLPPTSMELDISQNVQVAGLLGVGLLYQGTAHRHMTEVLLTEIGRPPGPEMENSVDRESYSLAAGLALGLVTLGQGSKPSGLSDLNVSDMLHYYMVGGNKRALTGSQKEKYKVASFQIREGSTVNLDVTAPGATLALGLMYIGTENQAIADWMAPPDTQYLLDFVRPDFLILRTLSRALIMWNNIKPTRDWVDTQVPEAIRPFCMVKPSPLMDVDYYETINQAYCNIIAGACFALGLKFAGSADPDAFQTLLHYCQMFTSLTMKSIAELAGKPTIETCLNIIVISAAMVMAGTGNLEIMRIVRHLRKRVGVTTSVVVTYGSHLATHMALGLLFLGGGRYTLSNSPASVAALICAFYPKFPTHSNDNRYHLQAFRHLYVLAAEPRLLIPRDVMMGRMCYANITVYKIDGTEINIKAPGLIPELSLLCKVCVADDRYWPVVFERGRNWDLLEKLLNSYGCIEVKQRAGCLSYLEDKHGYRTEMAHTLTQSSTSPWDPSSKTILSFSSDCTIRNFCDYFLSDVEQPVDATEARMKLYLTQSAYDCVIRDKLNVLPIFLSLLKVMKDQNSNPNALQLWQYKLIHKLVLTKRWTSDLISPEAILGLHYRFAKIFDSREVSLREHLQSYLTGEVPMCGNDLLKSLVSYIIFYDIPYNCKLNKNNPLQSIVTLKSLNLSSEPIMKVLEIIR</sequence>
<dbReference type="Proteomes" id="UP001458880">
    <property type="component" value="Unassembled WGS sequence"/>
</dbReference>
<accession>A0AAW1KS43</accession>
<dbReference type="InterPro" id="IPR011989">
    <property type="entry name" value="ARM-like"/>
</dbReference>
<dbReference type="GO" id="GO:0031145">
    <property type="term" value="P:anaphase-promoting complex-dependent catabolic process"/>
    <property type="evidence" value="ECO:0007669"/>
    <property type="project" value="TreeGrafter"/>
</dbReference>
<dbReference type="Pfam" id="PF18122">
    <property type="entry name" value="APC1_C"/>
    <property type="match status" value="1"/>
</dbReference>
<dbReference type="InterPro" id="IPR041221">
    <property type="entry name" value="APC1_C"/>
</dbReference>
<dbReference type="GO" id="GO:0070979">
    <property type="term" value="P:protein K11-linked ubiquitination"/>
    <property type="evidence" value="ECO:0007669"/>
    <property type="project" value="TreeGrafter"/>
</dbReference>
<dbReference type="Pfam" id="PF21282">
    <property type="entry name" value="APC1_3rd"/>
    <property type="match status" value="1"/>
</dbReference>
<feature type="domain" description="Anaphase-promoting complex subunit 1 beta-sandwich" evidence="9">
    <location>
        <begin position="1441"/>
        <end position="1521"/>
    </location>
</feature>
<dbReference type="GO" id="GO:0005680">
    <property type="term" value="C:anaphase-promoting complex"/>
    <property type="evidence" value="ECO:0007669"/>
    <property type="project" value="InterPro"/>
</dbReference>
<feature type="domain" description="Anaphase-promoting complex subunit 1 C-terminal" evidence="7">
    <location>
        <begin position="1557"/>
        <end position="1706"/>
    </location>
</feature>
<dbReference type="PANTHER" id="PTHR12827:SF3">
    <property type="entry name" value="ANAPHASE-PROMOTING COMPLEX SUBUNIT 1"/>
    <property type="match status" value="1"/>
</dbReference>
<dbReference type="PANTHER" id="PTHR12827">
    <property type="entry name" value="MEIOTIC CHECKPOINT REGULATOR TSG24 FAMILY MEMBER"/>
    <property type="match status" value="1"/>
</dbReference>
<dbReference type="Pfam" id="PF20518">
    <property type="entry name" value="Apc1_MidN"/>
    <property type="match status" value="1"/>
</dbReference>
<feature type="region of interest" description="Disordered" evidence="6">
    <location>
        <begin position="765"/>
        <end position="787"/>
    </location>
</feature>
<dbReference type="InterPro" id="IPR024990">
    <property type="entry name" value="Apc1"/>
</dbReference>
<evidence type="ECO:0000256" key="5">
    <source>
        <dbReference type="ARBA" id="ARBA00023306"/>
    </source>
</evidence>
<keyword evidence="3" id="KW-0677">Repeat</keyword>
<evidence type="ECO:0000256" key="3">
    <source>
        <dbReference type="ARBA" id="ARBA00022737"/>
    </source>
</evidence>
<dbReference type="InterPro" id="IPR046794">
    <property type="entry name" value="Apc1_MidN"/>
</dbReference>
<comment type="similarity">
    <text evidence="1">Belongs to the APC1 family.</text>
</comment>
<keyword evidence="11" id="KW-1185">Reference proteome</keyword>
<dbReference type="GO" id="GO:0060090">
    <property type="term" value="F:molecular adaptor activity"/>
    <property type="evidence" value="ECO:0007669"/>
    <property type="project" value="TreeGrafter"/>
</dbReference>
<dbReference type="InterPro" id="IPR048971">
    <property type="entry name" value="Apc1_3rd"/>
</dbReference>
<dbReference type="Gene3D" id="1.25.10.10">
    <property type="entry name" value="Leucine-rich Repeat Variant"/>
    <property type="match status" value="2"/>
</dbReference>
<dbReference type="GO" id="GO:0007091">
    <property type="term" value="P:metaphase/anaphase transition of mitotic cell cycle"/>
    <property type="evidence" value="ECO:0007669"/>
    <property type="project" value="TreeGrafter"/>
</dbReference>
<evidence type="ECO:0000256" key="6">
    <source>
        <dbReference type="SAM" id="MobiDB-lite"/>
    </source>
</evidence>
<dbReference type="EMBL" id="JASPKY010000187">
    <property type="protein sequence ID" value="KAK9722529.1"/>
    <property type="molecule type" value="Genomic_DNA"/>
</dbReference>
<proteinExistence type="inferred from homology"/>
<comment type="caution">
    <text evidence="10">The sequence shown here is derived from an EMBL/GenBank/DDBJ whole genome shotgun (WGS) entry which is preliminary data.</text>
</comment>
<protein>
    <submittedName>
        <fullName evidence="10">Anaphase-promoting complex subfamily unit 1 C-terminal domain</fullName>
    </submittedName>
</protein>
<evidence type="ECO:0000259" key="9">
    <source>
        <dbReference type="Pfam" id="PF21282"/>
    </source>
</evidence>
<evidence type="ECO:0000259" key="7">
    <source>
        <dbReference type="Pfam" id="PF18122"/>
    </source>
</evidence>
<gene>
    <name evidence="10" type="ORF">QE152_g19640</name>
</gene>
<evidence type="ECO:0000256" key="4">
    <source>
        <dbReference type="ARBA" id="ARBA00022776"/>
    </source>
</evidence>
<evidence type="ECO:0000256" key="2">
    <source>
        <dbReference type="ARBA" id="ARBA00022618"/>
    </source>
</evidence>
<evidence type="ECO:0000259" key="8">
    <source>
        <dbReference type="Pfam" id="PF20518"/>
    </source>
</evidence>
<dbReference type="FunFam" id="1.25.10.10:FF:000302">
    <property type="entry name" value="Anaphase-promoting complex subunit 1"/>
    <property type="match status" value="1"/>
</dbReference>